<keyword evidence="4" id="KW-0949">S-adenosyl-L-methionine</keyword>
<evidence type="ECO:0000256" key="7">
    <source>
        <dbReference type="ARBA" id="ARBA00023242"/>
    </source>
</evidence>
<gene>
    <name evidence="10" type="ORF">VTK73DRAFT_10155</name>
</gene>
<evidence type="ECO:0000256" key="9">
    <source>
        <dbReference type="ARBA" id="ARBA00047870"/>
    </source>
</evidence>
<dbReference type="SUPFAM" id="SSF53335">
    <property type="entry name" value="S-adenosyl-L-methionine-dependent methyltransferases"/>
    <property type="match status" value="1"/>
</dbReference>
<keyword evidence="3" id="KW-0808">Transferase</keyword>
<comment type="subcellular location">
    <subcellularLocation>
        <location evidence="1">Nucleus</location>
    </subcellularLocation>
</comment>
<comment type="similarity">
    <text evidence="8">Belongs to the methyltransferase superfamily. LaeA methyltransferase family.</text>
</comment>
<evidence type="ECO:0000256" key="4">
    <source>
        <dbReference type="ARBA" id="ARBA00022691"/>
    </source>
</evidence>
<evidence type="ECO:0008006" key="12">
    <source>
        <dbReference type="Google" id="ProtNLM"/>
    </source>
</evidence>
<evidence type="ECO:0000256" key="6">
    <source>
        <dbReference type="ARBA" id="ARBA00023163"/>
    </source>
</evidence>
<evidence type="ECO:0000313" key="11">
    <source>
        <dbReference type="Proteomes" id="UP001586593"/>
    </source>
</evidence>
<dbReference type="Pfam" id="PF13489">
    <property type="entry name" value="Methyltransf_23"/>
    <property type="match status" value="1"/>
</dbReference>
<protein>
    <recommendedName>
        <fullName evidence="12">Methyltransferase LaeA</fullName>
    </recommendedName>
</protein>
<organism evidence="10 11">
    <name type="scientific">Phialemonium thermophilum</name>
    <dbReference type="NCBI Taxonomy" id="223376"/>
    <lineage>
        <taxon>Eukaryota</taxon>
        <taxon>Fungi</taxon>
        <taxon>Dikarya</taxon>
        <taxon>Ascomycota</taxon>
        <taxon>Pezizomycotina</taxon>
        <taxon>Sordariomycetes</taxon>
        <taxon>Sordariomycetidae</taxon>
        <taxon>Cephalothecales</taxon>
        <taxon>Cephalothecaceae</taxon>
        <taxon>Phialemonium</taxon>
    </lineage>
</organism>
<keyword evidence="6" id="KW-0804">Transcription</keyword>
<keyword evidence="5" id="KW-0805">Transcription regulation</keyword>
<evidence type="ECO:0000256" key="5">
    <source>
        <dbReference type="ARBA" id="ARBA00023015"/>
    </source>
</evidence>
<evidence type="ECO:0000256" key="2">
    <source>
        <dbReference type="ARBA" id="ARBA00022603"/>
    </source>
</evidence>
<dbReference type="Gene3D" id="3.40.50.150">
    <property type="entry name" value="Vaccinia Virus protein VP39"/>
    <property type="match status" value="1"/>
</dbReference>
<dbReference type="PANTHER" id="PTHR43591">
    <property type="entry name" value="METHYLTRANSFERASE"/>
    <property type="match status" value="1"/>
</dbReference>
<sequence length="310" mass="36304">MYDQSRPSPFGVSQRKEYEENGRYYHSWRKGKYMFPCDEEERDRLDIFHKFFTVARRGQIHSAPLFPNQAPHRVLDLGCGTGIWAIDMAEKYYDESIYVKGLDLILMQPAEIPRNLEFAQMDVETPWQGIEPNSWDLIHLRTLKGSIQSWPQLYAQIFRHLKPYYGHIEQVEIDWTPYCDDGTLPNPSYTKLWVNELLGAMDDHGRSMTVNSQETISQLQNAGFVDIKEEVIKIPFSGWPTEKTARDTGRWFNLGFTNGLMGLTLAPLTRMRDRTKEEVSDLVDRVKREICSRKVHAYCLLYVWTARRPQ</sequence>
<dbReference type="CDD" id="cd02440">
    <property type="entry name" value="AdoMet_MTases"/>
    <property type="match status" value="1"/>
</dbReference>
<dbReference type="PANTHER" id="PTHR43591:SF30">
    <property type="entry name" value="PROTEIN-METHIONINE METHYLTRANSFERASE LAEA"/>
    <property type="match status" value="1"/>
</dbReference>
<proteinExistence type="inferred from homology"/>
<evidence type="ECO:0000313" key="10">
    <source>
        <dbReference type="EMBL" id="KAL1875318.1"/>
    </source>
</evidence>
<evidence type="ECO:0000256" key="8">
    <source>
        <dbReference type="ARBA" id="ARBA00038158"/>
    </source>
</evidence>
<evidence type="ECO:0000256" key="1">
    <source>
        <dbReference type="ARBA" id="ARBA00004123"/>
    </source>
</evidence>
<accession>A0ABR3XH73</accession>
<keyword evidence="7" id="KW-0539">Nucleus</keyword>
<keyword evidence="11" id="KW-1185">Reference proteome</keyword>
<dbReference type="Proteomes" id="UP001586593">
    <property type="component" value="Unassembled WGS sequence"/>
</dbReference>
<comment type="caution">
    <text evidence="10">The sequence shown here is derived from an EMBL/GenBank/DDBJ whole genome shotgun (WGS) entry which is preliminary data.</text>
</comment>
<name>A0ABR3XH73_9PEZI</name>
<evidence type="ECO:0000256" key="3">
    <source>
        <dbReference type="ARBA" id="ARBA00022679"/>
    </source>
</evidence>
<comment type="catalytic activity">
    <reaction evidence="9">
        <text>L-methionyl-[protein] + S-adenosyl-L-methionine = S-methyl-L-methionyl-[protein] + S-adenosyl-L-homocysteine</text>
        <dbReference type="Rhea" id="RHEA:60560"/>
        <dbReference type="Rhea" id="RHEA-COMP:12313"/>
        <dbReference type="Rhea" id="RHEA-COMP:15592"/>
        <dbReference type="ChEBI" id="CHEBI:16044"/>
        <dbReference type="ChEBI" id="CHEBI:57856"/>
        <dbReference type="ChEBI" id="CHEBI:59789"/>
        <dbReference type="ChEBI" id="CHEBI:142742"/>
    </reaction>
    <physiologicalReaction direction="left-to-right" evidence="9">
        <dbReference type="Rhea" id="RHEA:60561"/>
    </physiologicalReaction>
</comment>
<dbReference type="InterPro" id="IPR029063">
    <property type="entry name" value="SAM-dependent_MTases_sf"/>
</dbReference>
<reference evidence="10 11" key="1">
    <citation type="journal article" date="2024" name="Commun. Biol.">
        <title>Comparative genomic analysis of thermophilic fungi reveals convergent evolutionary adaptations and gene losses.</title>
        <authorList>
            <person name="Steindorff A.S."/>
            <person name="Aguilar-Pontes M.V."/>
            <person name="Robinson A.J."/>
            <person name="Andreopoulos B."/>
            <person name="LaButti K."/>
            <person name="Kuo A."/>
            <person name="Mondo S."/>
            <person name="Riley R."/>
            <person name="Otillar R."/>
            <person name="Haridas S."/>
            <person name="Lipzen A."/>
            <person name="Grimwood J."/>
            <person name="Schmutz J."/>
            <person name="Clum A."/>
            <person name="Reid I.D."/>
            <person name="Moisan M.C."/>
            <person name="Butler G."/>
            <person name="Nguyen T.T.M."/>
            <person name="Dewar K."/>
            <person name="Conant G."/>
            <person name="Drula E."/>
            <person name="Henrissat B."/>
            <person name="Hansel C."/>
            <person name="Singer S."/>
            <person name="Hutchinson M.I."/>
            <person name="de Vries R.P."/>
            <person name="Natvig D.O."/>
            <person name="Powell A.J."/>
            <person name="Tsang A."/>
            <person name="Grigoriev I.V."/>
        </authorList>
    </citation>
    <scope>NUCLEOTIDE SEQUENCE [LARGE SCALE GENOMIC DNA]</scope>
    <source>
        <strain evidence="10 11">ATCC 24622</strain>
    </source>
</reference>
<dbReference type="EMBL" id="JAZHXJ010000093">
    <property type="protein sequence ID" value="KAL1875318.1"/>
    <property type="molecule type" value="Genomic_DNA"/>
</dbReference>
<keyword evidence="2" id="KW-0489">Methyltransferase</keyword>